<dbReference type="PIRSF" id="PIRSF005962">
    <property type="entry name" value="Pept_M20D_amidohydro"/>
    <property type="match status" value="1"/>
</dbReference>
<dbReference type="InterPro" id="IPR011650">
    <property type="entry name" value="Peptidase_M20_dimer"/>
</dbReference>
<dbReference type="Pfam" id="PF01546">
    <property type="entry name" value="Peptidase_M20"/>
    <property type="match status" value="1"/>
</dbReference>
<accession>A0ABS6MPT0</accession>
<dbReference type="NCBIfam" id="TIGR01891">
    <property type="entry name" value="amidohydrolases"/>
    <property type="match status" value="1"/>
</dbReference>
<reference evidence="4 5" key="1">
    <citation type="submission" date="2021-06" db="EMBL/GenBank/DDBJ databases">
        <title>Rheinheimera indica sp. nov., isolated from deep-sea sediment.</title>
        <authorList>
            <person name="Wang Z."/>
            <person name="Zhang X.-Y."/>
        </authorList>
    </citation>
    <scope>NUCLEOTIDE SEQUENCE [LARGE SCALE GENOMIC DNA]</scope>
    <source>
        <strain evidence="4 5">SM2107</strain>
    </source>
</reference>
<evidence type="ECO:0000256" key="2">
    <source>
        <dbReference type="SAM" id="SignalP"/>
    </source>
</evidence>
<name>A0ABS6MPT0_9GAMM</name>
<dbReference type="Proteomes" id="UP000704611">
    <property type="component" value="Unassembled WGS sequence"/>
</dbReference>
<dbReference type="InterPro" id="IPR017439">
    <property type="entry name" value="Amidohydrolase"/>
</dbReference>
<dbReference type="EMBL" id="JAHRID010000009">
    <property type="protein sequence ID" value="MBV2130791.1"/>
    <property type="molecule type" value="Genomic_DNA"/>
</dbReference>
<evidence type="ECO:0000256" key="1">
    <source>
        <dbReference type="ARBA" id="ARBA00022801"/>
    </source>
</evidence>
<keyword evidence="2" id="KW-0732">Signal</keyword>
<keyword evidence="5" id="KW-1185">Reference proteome</keyword>
<dbReference type="RefSeq" id="WP_217671099.1">
    <property type="nucleotide sequence ID" value="NZ_JAHRID010000009.1"/>
</dbReference>
<protein>
    <submittedName>
        <fullName evidence="4">Amidohydrolase</fullName>
    </submittedName>
</protein>
<evidence type="ECO:0000313" key="4">
    <source>
        <dbReference type="EMBL" id="MBV2130791.1"/>
    </source>
</evidence>
<dbReference type="Pfam" id="PF07687">
    <property type="entry name" value="M20_dimer"/>
    <property type="match status" value="1"/>
</dbReference>
<proteinExistence type="predicted"/>
<sequence length="442" mass="47408">MRWSLLSLSLLPFLYTPISLAADQPASAKHQLSRHIEQVMPKVIAWRRDIHQHPELSNREVRTAAKVAAHLEKLGLEVRTGIAHTGVVGILKGAKPGPVVALRADMDALPVTEQTGLPFASEVISEFNGQQTGVMHACGHDAHVAMLMGAAEVLSKQQADIAGTIMFIFQPAEEGPPAGEEGGAKMMLAEGLFANPTPTAIFGLHVWPGEPGQLQVKTEGIMAAADSFQITVKGKQVHGSSPWRGIDPINVTGQLINAINLIPARQIDVTKAPAVVSFGQVHGGIRWNIIPDDVKLEGTIRTFDSEMREDLIARMAHTSKHIAKASGAEADFHVHNFAAVTWNDPALTDWAMPSLQWAAGDNGVASIKPITGAEDFSFYQQQIPGVFFFLGISPANTPLSEVPPNHSPMFDVNEDALITGVRALTGLALDYLASPPQHVAAE</sequence>
<dbReference type="InterPro" id="IPR002933">
    <property type="entry name" value="Peptidase_M20"/>
</dbReference>
<feature type="chain" id="PRO_5047094797" evidence="2">
    <location>
        <begin position="22"/>
        <end position="442"/>
    </location>
</feature>
<dbReference type="PANTHER" id="PTHR11014:SF63">
    <property type="entry name" value="METALLOPEPTIDASE, PUTATIVE (AFU_ORTHOLOGUE AFUA_6G09600)-RELATED"/>
    <property type="match status" value="1"/>
</dbReference>
<keyword evidence="1" id="KW-0378">Hydrolase</keyword>
<evidence type="ECO:0000259" key="3">
    <source>
        <dbReference type="Pfam" id="PF07687"/>
    </source>
</evidence>
<comment type="caution">
    <text evidence="4">The sequence shown here is derived from an EMBL/GenBank/DDBJ whole genome shotgun (WGS) entry which is preliminary data.</text>
</comment>
<organism evidence="4 5">
    <name type="scientific">Arsukibacterium indicum</name>
    <dbReference type="NCBI Taxonomy" id="2848612"/>
    <lineage>
        <taxon>Bacteria</taxon>
        <taxon>Pseudomonadati</taxon>
        <taxon>Pseudomonadota</taxon>
        <taxon>Gammaproteobacteria</taxon>
        <taxon>Chromatiales</taxon>
        <taxon>Chromatiaceae</taxon>
        <taxon>Arsukibacterium</taxon>
    </lineage>
</organism>
<gene>
    <name evidence="4" type="ORF">KQY15_16970</name>
</gene>
<dbReference type="PANTHER" id="PTHR11014">
    <property type="entry name" value="PEPTIDASE M20 FAMILY MEMBER"/>
    <property type="match status" value="1"/>
</dbReference>
<feature type="signal peptide" evidence="2">
    <location>
        <begin position="1"/>
        <end position="21"/>
    </location>
</feature>
<feature type="domain" description="Peptidase M20 dimerisation" evidence="3">
    <location>
        <begin position="227"/>
        <end position="323"/>
    </location>
</feature>
<evidence type="ECO:0000313" key="5">
    <source>
        <dbReference type="Proteomes" id="UP000704611"/>
    </source>
</evidence>